<comment type="caution">
    <text evidence="1">The sequence shown here is derived from an EMBL/GenBank/DDBJ whole genome shotgun (WGS) entry which is preliminary data.</text>
</comment>
<feature type="non-terminal residue" evidence="1">
    <location>
        <position position="68"/>
    </location>
</feature>
<accession>A0AAV5S8M0</accession>
<protein>
    <submittedName>
        <fullName evidence="1">Uncharacterized protein</fullName>
    </submittedName>
</protein>
<keyword evidence="2" id="KW-1185">Reference proteome</keyword>
<name>A0AAV5S8M0_9BILA</name>
<evidence type="ECO:0000313" key="1">
    <source>
        <dbReference type="EMBL" id="GMS79407.1"/>
    </source>
</evidence>
<evidence type="ECO:0000313" key="2">
    <source>
        <dbReference type="Proteomes" id="UP001432027"/>
    </source>
</evidence>
<dbReference type="AlphaFoldDB" id="A0AAV5S8M0"/>
<dbReference type="Proteomes" id="UP001432027">
    <property type="component" value="Unassembled WGS sequence"/>
</dbReference>
<organism evidence="1 2">
    <name type="scientific">Pristionchus entomophagus</name>
    <dbReference type="NCBI Taxonomy" id="358040"/>
    <lineage>
        <taxon>Eukaryota</taxon>
        <taxon>Metazoa</taxon>
        <taxon>Ecdysozoa</taxon>
        <taxon>Nematoda</taxon>
        <taxon>Chromadorea</taxon>
        <taxon>Rhabditida</taxon>
        <taxon>Rhabditina</taxon>
        <taxon>Diplogasteromorpha</taxon>
        <taxon>Diplogasteroidea</taxon>
        <taxon>Neodiplogasteridae</taxon>
        <taxon>Pristionchus</taxon>
    </lineage>
</organism>
<feature type="non-terminal residue" evidence="1">
    <location>
        <position position="1"/>
    </location>
</feature>
<sequence length="68" mass="7719">ASAKQDSNSAFLLVSRENLHISILYVTPERMYDSRYAHTDIHIRIGLSDSGYGRSRDDKFKGSLEEIS</sequence>
<proteinExistence type="predicted"/>
<gene>
    <name evidence="1" type="ORF">PENTCL1PPCAC_1582</name>
</gene>
<reference evidence="1" key="1">
    <citation type="submission" date="2023-10" db="EMBL/GenBank/DDBJ databases">
        <title>Genome assembly of Pristionchus species.</title>
        <authorList>
            <person name="Yoshida K."/>
            <person name="Sommer R.J."/>
        </authorList>
    </citation>
    <scope>NUCLEOTIDE SEQUENCE</scope>
    <source>
        <strain evidence="1">RS0144</strain>
    </source>
</reference>
<dbReference type="EMBL" id="BTSX01000001">
    <property type="protein sequence ID" value="GMS79407.1"/>
    <property type="molecule type" value="Genomic_DNA"/>
</dbReference>